<accession>A0ABW6BPV9</accession>
<gene>
    <name evidence="2" type="ORF">ACFS7Z_02135</name>
</gene>
<dbReference type="RefSeq" id="WP_377480167.1">
    <property type="nucleotide sequence ID" value="NZ_JBHUOX010000001.1"/>
</dbReference>
<dbReference type="CDD" id="cd00761">
    <property type="entry name" value="Glyco_tranf_GTA_type"/>
    <property type="match status" value="1"/>
</dbReference>
<dbReference type="Gene3D" id="3.90.550.10">
    <property type="entry name" value="Spore Coat Polysaccharide Biosynthesis Protein SpsA, Chain A"/>
    <property type="match status" value="1"/>
</dbReference>
<sequence>MSFINVSVIIPVYNAEKFLRKSVESAILLPQVAEVILIEDASPDNALLICQQLVEEYNKVKLYRHPNGENRGASASRNLGLKKSKFPYVAFLDADDYYLKNRFEQDELIFQSQPDVDGVYNAVGLHYYDDEGREEFNKIFKDADKDFLTTVTRDDLTQWELFETLLNINHGYFHTNGITINKKLLDKTGYFDTTLKLHEDSHLWIRLAYYGNLQAGNIKSAVAIRGVHIDNRHTKANAEAKAKFHKSLFDWAYHNSDVKRDAKVKLLQQYLFSYKSRYRIEQNRLIRGAVYLSNTIELILKYPKVITYIK</sequence>
<keyword evidence="3" id="KW-1185">Reference proteome</keyword>
<feature type="domain" description="Glycosyltransferase 2-like" evidence="1">
    <location>
        <begin position="7"/>
        <end position="105"/>
    </location>
</feature>
<reference evidence="3" key="1">
    <citation type="journal article" date="2019" name="Int. J. Syst. Evol. Microbiol.">
        <title>The Global Catalogue of Microorganisms (GCM) 10K type strain sequencing project: providing services to taxonomists for standard genome sequencing and annotation.</title>
        <authorList>
            <consortium name="The Broad Institute Genomics Platform"/>
            <consortium name="The Broad Institute Genome Sequencing Center for Infectious Disease"/>
            <person name="Wu L."/>
            <person name="Ma J."/>
        </authorList>
    </citation>
    <scope>NUCLEOTIDE SEQUENCE [LARGE SCALE GENOMIC DNA]</scope>
    <source>
        <strain evidence="3">KCTC 23984</strain>
    </source>
</reference>
<dbReference type="PANTHER" id="PTHR22916:SF3">
    <property type="entry name" value="UDP-GLCNAC:BETAGAL BETA-1,3-N-ACETYLGLUCOSAMINYLTRANSFERASE-LIKE PROTEIN 1"/>
    <property type="match status" value="1"/>
</dbReference>
<proteinExistence type="predicted"/>
<dbReference type="EMBL" id="JBHUOX010000001">
    <property type="protein sequence ID" value="MFD2999143.1"/>
    <property type="molecule type" value="Genomic_DNA"/>
</dbReference>
<name>A0ABW6BPV9_9BACT</name>
<dbReference type="InterPro" id="IPR001173">
    <property type="entry name" value="Glyco_trans_2-like"/>
</dbReference>
<evidence type="ECO:0000313" key="3">
    <source>
        <dbReference type="Proteomes" id="UP001597641"/>
    </source>
</evidence>
<evidence type="ECO:0000313" key="2">
    <source>
        <dbReference type="EMBL" id="MFD2999143.1"/>
    </source>
</evidence>
<organism evidence="2 3">
    <name type="scientific">Pontibacter toksunensis</name>
    <dbReference type="NCBI Taxonomy" id="1332631"/>
    <lineage>
        <taxon>Bacteria</taxon>
        <taxon>Pseudomonadati</taxon>
        <taxon>Bacteroidota</taxon>
        <taxon>Cytophagia</taxon>
        <taxon>Cytophagales</taxon>
        <taxon>Hymenobacteraceae</taxon>
        <taxon>Pontibacter</taxon>
    </lineage>
</organism>
<protein>
    <submittedName>
        <fullName evidence="2">Glycosyltransferase family 2 protein</fullName>
    </submittedName>
</protein>
<dbReference type="InterPro" id="IPR029044">
    <property type="entry name" value="Nucleotide-diphossugar_trans"/>
</dbReference>
<evidence type="ECO:0000259" key="1">
    <source>
        <dbReference type="Pfam" id="PF00535"/>
    </source>
</evidence>
<comment type="caution">
    <text evidence="2">The sequence shown here is derived from an EMBL/GenBank/DDBJ whole genome shotgun (WGS) entry which is preliminary data.</text>
</comment>
<dbReference type="Proteomes" id="UP001597641">
    <property type="component" value="Unassembled WGS sequence"/>
</dbReference>
<dbReference type="PANTHER" id="PTHR22916">
    <property type="entry name" value="GLYCOSYLTRANSFERASE"/>
    <property type="match status" value="1"/>
</dbReference>
<dbReference type="Pfam" id="PF00535">
    <property type="entry name" value="Glycos_transf_2"/>
    <property type="match status" value="1"/>
</dbReference>
<dbReference type="SUPFAM" id="SSF53448">
    <property type="entry name" value="Nucleotide-diphospho-sugar transferases"/>
    <property type="match status" value="1"/>
</dbReference>